<reference evidence="1 2" key="1">
    <citation type="submission" date="2018-12" db="EMBL/GenBank/DDBJ databases">
        <title>Draft Genome Sequence of Chryseobacterium arthrosphaerae strain ED882-96 Isolated from the Blood of a Patient with Liver Cirrhosis in Taiwan.</title>
        <authorList>
            <person name="Lin J.-N."/>
            <person name="Lai C.-H."/>
            <person name="Yang C.-H."/>
            <person name="Huang Y.-H."/>
        </authorList>
    </citation>
    <scope>NUCLEOTIDE SEQUENCE [LARGE SCALE GENOMIC DNA]</scope>
    <source>
        <strain evidence="1 2">ED882-96</strain>
    </source>
</reference>
<dbReference type="Proteomes" id="UP000276953">
    <property type="component" value="Unassembled WGS sequence"/>
</dbReference>
<sequence length="75" mass="8367">MASVMFAEGTSFMALPLKEATDPVTASFSAYHIRSQQLHLFIFFSYCIFLTCEYAMPEGNKVIAKNNAALLLLLK</sequence>
<gene>
    <name evidence="1" type="ORF">EJ377_01415</name>
</gene>
<name>A0A432DYP8_9FLAO</name>
<comment type="caution">
    <text evidence="1">The sequence shown here is derived from an EMBL/GenBank/DDBJ whole genome shotgun (WGS) entry which is preliminary data.</text>
</comment>
<accession>A0A432DYP8</accession>
<dbReference type="EMBL" id="RYFC01000001">
    <property type="protein sequence ID" value="RTZ49347.1"/>
    <property type="molecule type" value="Genomic_DNA"/>
</dbReference>
<proteinExistence type="predicted"/>
<dbReference type="AlphaFoldDB" id="A0A432DYP8"/>
<evidence type="ECO:0000313" key="1">
    <source>
        <dbReference type="EMBL" id="RTZ49347.1"/>
    </source>
</evidence>
<protein>
    <submittedName>
        <fullName evidence="1">Uncharacterized protein</fullName>
    </submittedName>
</protein>
<organism evidence="1 2">
    <name type="scientific">Chryseobacterium arthrosphaerae</name>
    <dbReference type="NCBI Taxonomy" id="651561"/>
    <lineage>
        <taxon>Bacteria</taxon>
        <taxon>Pseudomonadati</taxon>
        <taxon>Bacteroidota</taxon>
        <taxon>Flavobacteriia</taxon>
        <taxon>Flavobacteriales</taxon>
        <taxon>Weeksellaceae</taxon>
        <taxon>Chryseobacterium group</taxon>
        <taxon>Chryseobacterium</taxon>
    </lineage>
</organism>
<evidence type="ECO:0000313" key="2">
    <source>
        <dbReference type="Proteomes" id="UP000276953"/>
    </source>
</evidence>